<dbReference type="Proteomes" id="UP001298753">
    <property type="component" value="Unassembled WGS sequence"/>
</dbReference>
<dbReference type="EMBL" id="JAJEPX010000013">
    <property type="protein sequence ID" value="MCC2176654.1"/>
    <property type="molecule type" value="Genomic_DNA"/>
</dbReference>
<dbReference type="RefSeq" id="WP_227600523.1">
    <property type="nucleotide sequence ID" value="NZ_JAJEPX010000013.1"/>
</dbReference>
<evidence type="ECO:0000313" key="1">
    <source>
        <dbReference type="EMBL" id="MCC2176654.1"/>
    </source>
</evidence>
<reference evidence="1 2" key="1">
    <citation type="submission" date="2021-10" db="EMBL/GenBank/DDBJ databases">
        <title>Anaerobic single-cell dispensing facilitates the cultivation of human gut bacteria.</title>
        <authorList>
            <person name="Afrizal A."/>
        </authorList>
    </citation>
    <scope>NUCLEOTIDE SEQUENCE [LARGE SCALE GENOMIC DNA]</scope>
    <source>
        <strain evidence="1 2">CLA-AA-H270</strain>
    </source>
</reference>
<organism evidence="1 2">
    <name type="scientific">Agathobaculum butyriciproducens</name>
    <dbReference type="NCBI Taxonomy" id="1628085"/>
    <lineage>
        <taxon>Bacteria</taxon>
        <taxon>Bacillati</taxon>
        <taxon>Bacillota</taxon>
        <taxon>Clostridia</taxon>
        <taxon>Eubacteriales</taxon>
        <taxon>Butyricicoccaceae</taxon>
        <taxon>Agathobaculum</taxon>
    </lineage>
</organism>
<dbReference type="AlphaFoldDB" id="A0AAW4W177"/>
<dbReference type="InterPro" id="IPR018989">
    <property type="entry name" value="DUF2001"/>
</dbReference>
<keyword evidence="2" id="KW-1185">Reference proteome</keyword>
<dbReference type="Pfam" id="PF09393">
    <property type="entry name" value="DUF2001"/>
    <property type="match status" value="1"/>
</dbReference>
<protein>
    <submittedName>
        <fullName evidence="1">Phage tail tube protein</fullName>
    </submittedName>
</protein>
<name>A0AAW4W177_9FIRM</name>
<dbReference type="InterPro" id="IPR038628">
    <property type="entry name" value="XkdM-like_sf"/>
</dbReference>
<dbReference type="SUPFAM" id="SSF69279">
    <property type="entry name" value="Phage tail proteins"/>
    <property type="match status" value="1"/>
</dbReference>
<comment type="caution">
    <text evidence="1">The sequence shown here is derived from an EMBL/GenBank/DDBJ whole genome shotgun (WGS) entry which is preliminary data.</text>
</comment>
<gene>
    <name evidence="1" type="ORF">LKD22_05890</name>
</gene>
<accession>A0AAW4W177</accession>
<dbReference type="GeneID" id="98659888"/>
<evidence type="ECO:0000313" key="2">
    <source>
        <dbReference type="Proteomes" id="UP001298753"/>
    </source>
</evidence>
<sequence>MLNAPVMEANDAVAGSMAECYVTIDGNRYNMMQLYSFESSAKVNSQDVKILGRTGIGKKPTGWSGSWKGTAHFNQSVFRRWFLTYCKTGRMTPFEIQVSNEDPSSSAGRQTITHTGCLIDSSILAKFDAGDSLLDEELSGTFDGWDMPEEFTELSGME</sequence>
<proteinExistence type="predicted"/>
<dbReference type="Gene3D" id="2.30.110.40">
    <property type="entry name" value="Phage tail tube protein"/>
    <property type="match status" value="1"/>
</dbReference>